<dbReference type="PANTHER" id="PTHR31080:SF158">
    <property type="entry name" value="PLANT INVERTASE_PECTIN METHYLESTERASE INHIBITOR SUPERFAMILY PROTEIN"/>
    <property type="match status" value="1"/>
</dbReference>
<keyword evidence="1 2" id="KW-0732">Signal</keyword>
<dbReference type="GO" id="GO:0004857">
    <property type="term" value="F:enzyme inhibitor activity"/>
    <property type="evidence" value="ECO:0007669"/>
    <property type="project" value="InterPro"/>
</dbReference>
<feature type="chain" id="PRO_5013936912" evidence="2">
    <location>
        <begin position="20"/>
        <end position="182"/>
    </location>
</feature>
<dbReference type="NCBIfam" id="TIGR01614">
    <property type="entry name" value="PME_inhib"/>
    <property type="match status" value="1"/>
</dbReference>
<sequence length="182" mass="20209">MTGVILVLLLFITLPCSYASQAKNRNNYVEDACSVTRYRNLCIRTLASFSNTAKHNPSIWARAGVSVTIGEAKKVSKYLATNKIALSDCIESFQDTLDNLHRSLFVLRKLSILEFTSQLEDVITWVSAALTDEDTCLDGFYEQKGNHVKFLTNRVSNVTYMTSNALAIVNKLATTGPECLTN</sequence>
<comment type="caution">
    <text evidence="4">The sequence shown here is derived from an EMBL/GenBank/DDBJ whole genome shotgun (WGS) entry which is preliminary data.</text>
</comment>
<dbReference type="OrthoDB" id="1430376at2759"/>
<dbReference type="Pfam" id="PF04043">
    <property type="entry name" value="PMEI"/>
    <property type="match status" value="1"/>
</dbReference>
<dbReference type="SMART" id="SM00856">
    <property type="entry name" value="PMEI"/>
    <property type="match status" value="1"/>
</dbReference>
<dbReference type="PANTHER" id="PTHR31080">
    <property type="entry name" value="PECTINESTERASE INHIBITOR-LIKE"/>
    <property type="match status" value="1"/>
</dbReference>
<keyword evidence="4" id="KW-0378">Hydrolase</keyword>
<dbReference type="EMBL" id="NKXS01007450">
    <property type="protein sequence ID" value="PIM99655.1"/>
    <property type="molecule type" value="Genomic_DNA"/>
</dbReference>
<dbReference type="EC" id="3.1.1.11" evidence="4"/>
<name>A0A2G9G2V9_9LAMI</name>
<dbReference type="InterPro" id="IPR006501">
    <property type="entry name" value="Pectinesterase_inhib_dom"/>
</dbReference>
<evidence type="ECO:0000313" key="5">
    <source>
        <dbReference type="Proteomes" id="UP000231279"/>
    </source>
</evidence>
<protein>
    <submittedName>
        <fullName evidence="4">Pectinesterase</fullName>
        <ecNumber evidence="4">3.1.1.11</ecNumber>
    </submittedName>
</protein>
<evidence type="ECO:0000256" key="2">
    <source>
        <dbReference type="SAM" id="SignalP"/>
    </source>
</evidence>
<evidence type="ECO:0000313" key="4">
    <source>
        <dbReference type="EMBL" id="PIM99655.1"/>
    </source>
</evidence>
<evidence type="ECO:0000259" key="3">
    <source>
        <dbReference type="SMART" id="SM00856"/>
    </source>
</evidence>
<keyword evidence="5" id="KW-1185">Reference proteome</keyword>
<dbReference type="Proteomes" id="UP000231279">
    <property type="component" value="Unassembled WGS sequence"/>
</dbReference>
<dbReference type="STRING" id="429701.A0A2G9G2V9"/>
<feature type="domain" description="Pectinesterase inhibitor" evidence="3">
    <location>
        <begin position="24"/>
        <end position="168"/>
    </location>
</feature>
<dbReference type="SUPFAM" id="SSF101148">
    <property type="entry name" value="Plant invertase/pectin methylesterase inhibitor"/>
    <property type="match status" value="1"/>
</dbReference>
<dbReference type="GO" id="GO:0030599">
    <property type="term" value="F:pectinesterase activity"/>
    <property type="evidence" value="ECO:0007669"/>
    <property type="project" value="UniProtKB-EC"/>
</dbReference>
<dbReference type="AlphaFoldDB" id="A0A2G9G2V9"/>
<dbReference type="InterPro" id="IPR035513">
    <property type="entry name" value="Invertase/methylesterase_inhib"/>
</dbReference>
<dbReference type="InterPro" id="IPR051955">
    <property type="entry name" value="PME_Inhibitor"/>
</dbReference>
<reference evidence="5" key="1">
    <citation type="journal article" date="2018" name="Gigascience">
        <title>Genome assembly of the Pink Ipe (Handroanthus impetiginosus, Bignoniaceae), a highly valued, ecologically keystone Neotropical timber forest tree.</title>
        <authorList>
            <person name="Silva-Junior O.B."/>
            <person name="Grattapaglia D."/>
            <person name="Novaes E."/>
            <person name="Collevatti R.G."/>
        </authorList>
    </citation>
    <scope>NUCLEOTIDE SEQUENCE [LARGE SCALE GENOMIC DNA]</scope>
    <source>
        <strain evidence="5">cv. UFG-1</strain>
    </source>
</reference>
<organism evidence="4 5">
    <name type="scientific">Handroanthus impetiginosus</name>
    <dbReference type="NCBI Taxonomy" id="429701"/>
    <lineage>
        <taxon>Eukaryota</taxon>
        <taxon>Viridiplantae</taxon>
        <taxon>Streptophyta</taxon>
        <taxon>Embryophyta</taxon>
        <taxon>Tracheophyta</taxon>
        <taxon>Spermatophyta</taxon>
        <taxon>Magnoliopsida</taxon>
        <taxon>eudicotyledons</taxon>
        <taxon>Gunneridae</taxon>
        <taxon>Pentapetalae</taxon>
        <taxon>asterids</taxon>
        <taxon>lamiids</taxon>
        <taxon>Lamiales</taxon>
        <taxon>Bignoniaceae</taxon>
        <taxon>Crescentiina</taxon>
        <taxon>Tabebuia alliance</taxon>
        <taxon>Handroanthus</taxon>
    </lineage>
</organism>
<accession>A0A2G9G2V9</accession>
<feature type="signal peptide" evidence="2">
    <location>
        <begin position="1"/>
        <end position="19"/>
    </location>
</feature>
<proteinExistence type="predicted"/>
<evidence type="ECO:0000256" key="1">
    <source>
        <dbReference type="ARBA" id="ARBA00022729"/>
    </source>
</evidence>
<dbReference type="CDD" id="cd15798">
    <property type="entry name" value="PMEI-like_3"/>
    <property type="match status" value="1"/>
</dbReference>
<gene>
    <name evidence="4" type="ORF">CDL12_27843</name>
</gene>
<dbReference type="Gene3D" id="1.20.140.40">
    <property type="entry name" value="Invertase/pectin methylesterase inhibitor family protein"/>
    <property type="match status" value="1"/>
</dbReference>